<evidence type="ECO:0000313" key="2">
    <source>
        <dbReference type="Proteomes" id="UP000032254"/>
    </source>
</evidence>
<gene>
    <name evidence="1" type="ORF">TK50_03700</name>
</gene>
<dbReference type="EMBL" id="JXSX01000001">
    <property type="protein sequence ID" value="KIR64735.1"/>
    <property type="molecule type" value="Genomic_DNA"/>
</dbReference>
<organism evidence="1 2">
    <name type="scientific">Micromonospora haikouensis</name>
    <dbReference type="NCBI Taxonomy" id="686309"/>
    <lineage>
        <taxon>Bacteria</taxon>
        <taxon>Bacillati</taxon>
        <taxon>Actinomycetota</taxon>
        <taxon>Actinomycetes</taxon>
        <taxon>Micromonosporales</taxon>
        <taxon>Micromonosporaceae</taxon>
        <taxon>Micromonospora</taxon>
    </lineage>
</organism>
<comment type="caution">
    <text evidence="1">The sequence shown here is derived from an EMBL/GenBank/DDBJ whole genome shotgun (WGS) entry which is preliminary data.</text>
</comment>
<dbReference type="AlphaFoldDB" id="A0A0D0X5G3"/>
<sequence>MPHERADEEGRVTALGLFHRTISEVEDAILRARARQAYRTLGEPAEERAAADLNRWPALREKA</sequence>
<proteinExistence type="predicted"/>
<dbReference type="PATRIC" id="fig|47853.6.peg.792"/>
<evidence type="ECO:0000313" key="1">
    <source>
        <dbReference type="EMBL" id="KIR64735.1"/>
    </source>
</evidence>
<dbReference type="Proteomes" id="UP000032254">
    <property type="component" value="Unassembled WGS sequence"/>
</dbReference>
<keyword evidence="2" id="KW-1185">Reference proteome</keyword>
<accession>A0A0D0X5G3</accession>
<protein>
    <submittedName>
        <fullName evidence="1">Uncharacterized protein</fullName>
    </submittedName>
</protein>
<reference evidence="1 2" key="1">
    <citation type="submission" date="2015-01" db="EMBL/GenBank/DDBJ databases">
        <title>Sequencing and annotation of Micromonospora carbonacea strain JXNU-1 genome.</title>
        <authorList>
            <person name="Long Z."/>
            <person name="Huang Y."/>
            <person name="Jiang Y."/>
        </authorList>
    </citation>
    <scope>NUCLEOTIDE SEQUENCE [LARGE SCALE GENOMIC DNA]</scope>
    <source>
        <strain evidence="1 2">JXNU-1</strain>
    </source>
</reference>
<name>A0A0D0X5G3_9ACTN</name>